<keyword evidence="1" id="KW-1133">Transmembrane helix</keyword>
<keyword evidence="1" id="KW-0472">Membrane</keyword>
<feature type="transmembrane region" description="Helical" evidence="1">
    <location>
        <begin position="22"/>
        <end position="42"/>
    </location>
</feature>
<comment type="caution">
    <text evidence="2">The sequence shown here is derived from an EMBL/GenBank/DDBJ whole genome shotgun (WGS) entry which is preliminary data.</text>
</comment>
<sequence length="157" mass="16931">MDLSPEGVPCGEGNGVWVRGHVFHICVLVWGGAVGKFTLEFIGDWRFMGLGSEFIRVLGVLHSGTALIGGLLWIGRTPLLFMAPSLDRDGGQGLGWLRSGLAVAGTSLNWWLGQSACLHPGMKWTSSWVPGLVASLRYWYQDLGVYTVNSGLQSAPD</sequence>
<organism evidence="2 3">
    <name type="scientific">Characodon lateralis</name>
    <dbReference type="NCBI Taxonomy" id="208331"/>
    <lineage>
        <taxon>Eukaryota</taxon>
        <taxon>Metazoa</taxon>
        <taxon>Chordata</taxon>
        <taxon>Craniata</taxon>
        <taxon>Vertebrata</taxon>
        <taxon>Euteleostomi</taxon>
        <taxon>Actinopterygii</taxon>
        <taxon>Neopterygii</taxon>
        <taxon>Teleostei</taxon>
        <taxon>Neoteleostei</taxon>
        <taxon>Acanthomorphata</taxon>
        <taxon>Ovalentaria</taxon>
        <taxon>Atherinomorphae</taxon>
        <taxon>Cyprinodontiformes</taxon>
        <taxon>Goodeidae</taxon>
        <taxon>Characodon</taxon>
    </lineage>
</organism>
<accession>A0ABU7DP06</accession>
<dbReference type="Proteomes" id="UP001352852">
    <property type="component" value="Unassembled WGS sequence"/>
</dbReference>
<name>A0ABU7DP06_9TELE</name>
<keyword evidence="3" id="KW-1185">Reference proteome</keyword>
<proteinExistence type="predicted"/>
<protein>
    <submittedName>
        <fullName evidence="2">Uncharacterized protein</fullName>
    </submittedName>
</protein>
<keyword evidence="1" id="KW-0812">Transmembrane</keyword>
<reference evidence="2 3" key="1">
    <citation type="submission" date="2021-06" db="EMBL/GenBank/DDBJ databases">
        <authorList>
            <person name="Palmer J.M."/>
        </authorList>
    </citation>
    <scope>NUCLEOTIDE SEQUENCE [LARGE SCALE GENOMIC DNA]</scope>
    <source>
        <strain evidence="2 3">CL_MEX2019</strain>
        <tissue evidence="2">Muscle</tissue>
    </source>
</reference>
<gene>
    <name evidence="2" type="ORF">CHARACLAT_033462</name>
</gene>
<feature type="transmembrane region" description="Helical" evidence="1">
    <location>
        <begin position="54"/>
        <end position="75"/>
    </location>
</feature>
<evidence type="ECO:0000256" key="1">
    <source>
        <dbReference type="SAM" id="Phobius"/>
    </source>
</evidence>
<evidence type="ECO:0000313" key="2">
    <source>
        <dbReference type="EMBL" id="MED6276085.1"/>
    </source>
</evidence>
<evidence type="ECO:0000313" key="3">
    <source>
        <dbReference type="Proteomes" id="UP001352852"/>
    </source>
</evidence>
<dbReference type="EMBL" id="JAHUTJ010031818">
    <property type="protein sequence ID" value="MED6276085.1"/>
    <property type="molecule type" value="Genomic_DNA"/>
</dbReference>